<evidence type="ECO:0000256" key="2">
    <source>
        <dbReference type="SAM" id="MobiDB-lite"/>
    </source>
</evidence>
<reference evidence="3" key="1">
    <citation type="journal article" date="2020" name="Fungal Divers.">
        <title>Resolving the Mortierellaceae phylogeny through synthesis of multi-gene phylogenetics and phylogenomics.</title>
        <authorList>
            <person name="Vandepol N."/>
            <person name="Liber J."/>
            <person name="Desiro A."/>
            <person name="Na H."/>
            <person name="Kennedy M."/>
            <person name="Barry K."/>
            <person name="Grigoriev I.V."/>
            <person name="Miller A.N."/>
            <person name="O'Donnell K."/>
            <person name="Stajich J.E."/>
            <person name="Bonito G."/>
        </authorList>
    </citation>
    <scope>NUCLEOTIDE SEQUENCE</scope>
    <source>
        <strain evidence="3">NRRL 6426</strain>
    </source>
</reference>
<dbReference type="AlphaFoldDB" id="A0A9P5S734"/>
<dbReference type="EMBL" id="JAAAUQ010000095">
    <property type="protein sequence ID" value="KAF9154835.1"/>
    <property type="molecule type" value="Genomic_DNA"/>
</dbReference>
<dbReference type="SMART" id="SM00671">
    <property type="entry name" value="SEL1"/>
    <property type="match status" value="3"/>
</dbReference>
<feature type="region of interest" description="Disordered" evidence="2">
    <location>
        <begin position="191"/>
        <end position="233"/>
    </location>
</feature>
<dbReference type="OrthoDB" id="2424459at2759"/>
<dbReference type="PANTHER" id="PTHR11102">
    <property type="entry name" value="SEL-1-LIKE PROTEIN"/>
    <property type="match status" value="1"/>
</dbReference>
<feature type="compositionally biased region" description="Low complexity" evidence="2">
    <location>
        <begin position="216"/>
        <end position="231"/>
    </location>
</feature>
<dbReference type="InterPro" id="IPR006597">
    <property type="entry name" value="Sel1-like"/>
</dbReference>
<dbReference type="InterPro" id="IPR050767">
    <property type="entry name" value="Sel1_AlgK"/>
</dbReference>
<evidence type="ECO:0000313" key="4">
    <source>
        <dbReference type="Proteomes" id="UP000748756"/>
    </source>
</evidence>
<dbReference type="Pfam" id="PF08238">
    <property type="entry name" value="Sel1"/>
    <property type="match status" value="3"/>
</dbReference>
<dbReference type="Gene3D" id="1.25.40.10">
    <property type="entry name" value="Tetratricopeptide repeat domain"/>
    <property type="match status" value="1"/>
</dbReference>
<accession>A0A9P5S734</accession>
<dbReference type="Proteomes" id="UP000748756">
    <property type="component" value="Unassembled WGS sequence"/>
</dbReference>
<gene>
    <name evidence="3" type="ORF">BG015_011857</name>
</gene>
<dbReference type="InterPro" id="IPR011990">
    <property type="entry name" value="TPR-like_helical_dom_sf"/>
</dbReference>
<dbReference type="SUPFAM" id="SSF81901">
    <property type="entry name" value="HCP-like"/>
    <property type="match status" value="1"/>
</dbReference>
<evidence type="ECO:0008006" key="5">
    <source>
        <dbReference type="Google" id="ProtNLM"/>
    </source>
</evidence>
<protein>
    <recommendedName>
        <fullName evidence="5">HCP-like protein</fullName>
    </recommendedName>
</protein>
<evidence type="ECO:0000256" key="1">
    <source>
        <dbReference type="ARBA" id="ARBA00038101"/>
    </source>
</evidence>
<organism evidence="3 4">
    <name type="scientific">Linnemannia schmuckeri</name>
    <dbReference type="NCBI Taxonomy" id="64567"/>
    <lineage>
        <taxon>Eukaryota</taxon>
        <taxon>Fungi</taxon>
        <taxon>Fungi incertae sedis</taxon>
        <taxon>Mucoromycota</taxon>
        <taxon>Mortierellomycotina</taxon>
        <taxon>Mortierellomycetes</taxon>
        <taxon>Mortierellales</taxon>
        <taxon>Mortierellaceae</taxon>
        <taxon>Linnemannia</taxon>
    </lineage>
</organism>
<comment type="similarity">
    <text evidence="1">Belongs to the sel-1 family.</text>
</comment>
<comment type="caution">
    <text evidence="3">The sequence shown here is derived from an EMBL/GenBank/DDBJ whole genome shotgun (WGS) entry which is preliminary data.</text>
</comment>
<name>A0A9P5S734_9FUNG</name>
<evidence type="ECO:0000313" key="3">
    <source>
        <dbReference type="EMBL" id="KAF9154835.1"/>
    </source>
</evidence>
<sequence length="373" mass="41075">MAQEASSQENYQAIRSVHKSLRLSAIPPASTDDVFYVVCYVDPETQKEFVFWEDILQAFEEGVHVRDKAKMIPFLRGSDLKILEPRRIAAMPDTVLDVIVGGPLVDTEVKSPRNVPEEPASVPLRVEKTVEKTDKTAVLFQNGTTIGTIERHSVHGLENAAMDDYSHINRPAAAPSAQGLQVWSYVPPPTDKASLMHHHSGSTSSAHSLGPQEYLTTSSSAQSSRSQEFSTPGRDFTKAVIGASQGDNNAQVALGDMYKEGQGVEQDYMAAMDWYLKAASQDNPEGQHRVGVMYSLGSGVPKDNSVALEWFLKAAEQGHAGAQYNVGLYHQLGREVPQDYAKATEWYHKAADQGNTDALKMLDKMSKKYINYI</sequence>
<dbReference type="PANTHER" id="PTHR11102:SF160">
    <property type="entry name" value="ERAD-ASSOCIATED E3 UBIQUITIN-PROTEIN LIGASE COMPONENT HRD3"/>
    <property type="match status" value="1"/>
</dbReference>
<proteinExistence type="inferred from homology"/>
<keyword evidence="4" id="KW-1185">Reference proteome</keyword>